<evidence type="ECO:0000313" key="3">
    <source>
        <dbReference type="Proteomes" id="UP001215151"/>
    </source>
</evidence>
<reference evidence="2" key="1">
    <citation type="submission" date="2022-11" db="EMBL/GenBank/DDBJ databases">
        <title>Genome Sequence of Cubamyces cubensis.</title>
        <authorList>
            <person name="Buettner E."/>
        </authorList>
    </citation>
    <scope>NUCLEOTIDE SEQUENCE</scope>
    <source>
        <strain evidence="2">MPL-01</strain>
    </source>
</reference>
<dbReference type="EMBL" id="JAPEVG010000905">
    <property type="protein sequence ID" value="KAJ8454722.1"/>
    <property type="molecule type" value="Genomic_DNA"/>
</dbReference>
<feature type="region of interest" description="Disordered" evidence="1">
    <location>
        <begin position="486"/>
        <end position="596"/>
    </location>
</feature>
<feature type="region of interest" description="Disordered" evidence="1">
    <location>
        <begin position="80"/>
        <end position="201"/>
    </location>
</feature>
<dbReference type="Proteomes" id="UP001215151">
    <property type="component" value="Unassembled WGS sequence"/>
</dbReference>
<evidence type="ECO:0000256" key="1">
    <source>
        <dbReference type="SAM" id="MobiDB-lite"/>
    </source>
</evidence>
<evidence type="ECO:0000313" key="2">
    <source>
        <dbReference type="EMBL" id="KAJ8454722.1"/>
    </source>
</evidence>
<sequence length="691" mass="74263">MFTLQISDALAGQAIQRTSINASSLDILPPNSGANGPPNSPKDGYSAFDVFSPPATKAPPTCTIRKMADNTIHSLTSTLASQPMSTQGNSDQQHAQHSGIAGELQHPGMPMNMGSQPHPPATVEGTNPEQPVKRRPGRPKGSGKKPVDPNAPPKIKRPVGRPRKDGLPAGSVGPRRPSRPRKRPPGTFASGPQVPSAPGFSYGSFVNDGTWASASAPPMPIRSGRPPMFPLDPTLEQDDWAEMSRTRPDRFLHALVAALEAPNPVSGAGPSVEEAFKSHLVSLAPNSKNAAPSIPSLYSILKTFWLPSSPVYFSLTASASTARTPSEHRFLYWDPQPLVFNGICCPVCSSPLVNRGRISSGPIKVYDLGKPFFVIGCEYVCNSQMCLAATGQQGRKFASTDASILRALPLKLKDEFPALLLQGNPDLGSGPEIWNWHGMGVSIALWNMVRASLHAGLRKEAILEIIRAIQLGVSDYDYEAFKREEPDHTAGGADHGDEDEEDENHDVQQVEGDLAEPKDKSAEEYQEAWNANSGVPDANGGAPPHMSPDQHHAGSSQDASGSSQQSASAPPAPPPTQAQAQAPPHPPPHYAYPQGPYQPYPYPYPYWNQPQPQEPPATLKRTFAIVDGTPEPGMSEPMHKRVRHCCKCGSNECKGKGGRAFCNNPCQDCGKLECKGRNSKRPDRTCADAWP</sequence>
<keyword evidence="3" id="KW-1185">Reference proteome</keyword>
<name>A0AAD7THJ5_9APHY</name>
<gene>
    <name evidence="2" type="ORF">ONZ51_g12868</name>
</gene>
<feature type="region of interest" description="Disordered" evidence="1">
    <location>
        <begin position="25"/>
        <end position="48"/>
    </location>
</feature>
<comment type="caution">
    <text evidence="2">The sequence shown here is derived from an EMBL/GenBank/DDBJ whole genome shotgun (WGS) entry which is preliminary data.</text>
</comment>
<feature type="compositionally biased region" description="Low complexity" evidence="1">
    <location>
        <begin position="553"/>
        <end position="569"/>
    </location>
</feature>
<accession>A0AAD7THJ5</accession>
<feature type="compositionally biased region" description="Pro residues" evidence="1">
    <location>
        <begin position="583"/>
        <end position="596"/>
    </location>
</feature>
<organism evidence="2 3">
    <name type="scientific">Trametes cubensis</name>
    <dbReference type="NCBI Taxonomy" id="1111947"/>
    <lineage>
        <taxon>Eukaryota</taxon>
        <taxon>Fungi</taxon>
        <taxon>Dikarya</taxon>
        <taxon>Basidiomycota</taxon>
        <taxon>Agaricomycotina</taxon>
        <taxon>Agaricomycetes</taxon>
        <taxon>Polyporales</taxon>
        <taxon>Polyporaceae</taxon>
        <taxon>Trametes</taxon>
    </lineage>
</organism>
<feature type="compositionally biased region" description="Polar residues" evidence="1">
    <location>
        <begin position="80"/>
        <end position="96"/>
    </location>
</feature>
<dbReference type="AlphaFoldDB" id="A0AAD7THJ5"/>
<feature type="compositionally biased region" description="Basic residues" evidence="1">
    <location>
        <begin position="133"/>
        <end position="143"/>
    </location>
</feature>
<protein>
    <submittedName>
        <fullName evidence="2">Uncharacterized protein</fullName>
    </submittedName>
</protein>
<proteinExistence type="predicted"/>